<reference evidence="2" key="2">
    <citation type="submission" date="2021-04" db="EMBL/GenBank/DDBJ databases">
        <authorList>
            <person name="Gilroy R."/>
        </authorList>
    </citation>
    <scope>NUCLEOTIDE SEQUENCE</scope>
    <source>
        <strain evidence="2">B3-3758</strain>
    </source>
</reference>
<sequence length="129" mass="14249">MDTYKGHIEYRLAGQGSKSEGFVVSLITSAGISYRLYRKGAFEINDSFFKPFDQQEVEIRGELEDTGFICVVSVELSDGKLIPVPGLPSFPSDLAFHPEDESEDGASDRGEENQAGKKQSGTHIEKEEE</sequence>
<comment type="caution">
    <text evidence="2">The sequence shown here is derived from an EMBL/GenBank/DDBJ whole genome shotgun (WGS) entry which is preliminary data.</text>
</comment>
<accession>A0A9E2KF27</accession>
<reference evidence="2" key="1">
    <citation type="journal article" date="2021" name="PeerJ">
        <title>Extensive microbial diversity within the chicken gut microbiome revealed by metagenomics and culture.</title>
        <authorList>
            <person name="Gilroy R."/>
            <person name="Ravi A."/>
            <person name="Getino M."/>
            <person name="Pursley I."/>
            <person name="Horton D.L."/>
            <person name="Alikhan N.F."/>
            <person name="Baker D."/>
            <person name="Gharbi K."/>
            <person name="Hall N."/>
            <person name="Watson M."/>
            <person name="Adriaenssens E.M."/>
            <person name="Foster-Nyarko E."/>
            <person name="Jarju S."/>
            <person name="Secka A."/>
            <person name="Antonio M."/>
            <person name="Oren A."/>
            <person name="Chaudhuri R.R."/>
            <person name="La Ragione R."/>
            <person name="Hildebrand F."/>
            <person name="Pallen M.J."/>
        </authorList>
    </citation>
    <scope>NUCLEOTIDE SEQUENCE</scope>
    <source>
        <strain evidence="2">B3-3758</strain>
    </source>
</reference>
<feature type="compositionally biased region" description="Basic and acidic residues" evidence="1">
    <location>
        <begin position="106"/>
        <end position="115"/>
    </location>
</feature>
<evidence type="ECO:0000256" key="1">
    <source>
        <dbReference type="SAM" id="MobiDB-lite"/>
    </source>
</evidence>
<name>A0A9E2KF27_9BACE</name>
<organism evidence="2 3">
    <name type="scientific">Candidatus Bacteroides intestinipullorum</name>
    <dbReference type="NCBI Taxonomy" id="2838471"/>
    <lineage>
        <taxon>Bacteria</taxon>
        <taxon>Pseudomonadati</taxon>
        <taxon>Bacteroidota</taxon>
        <taxon>Bacteroidia</taxon>
        <taxon>Bacteroidales</taxon>
        <taxon>Bacteroidaceae</taxon>
        <taxon>Bacteroides</taxon>
    </lineage>
</organism>
<dbReference type="Proteomes" id="UP000824236">
    <property type="component" value="Unassembled WGS sequence"/>
</dbReference>
<proteinExistence type="predicted"/>
<evidence type="ECO:0000313" key="2">
    <source>
        <dbReference type="EMBL" id="MBU3812950.1"/>
    </source>
</evidence>
<evidence type="ECO:0000313" key="3">
    <source>
        <dbReference type="Proteomes" id="UP000824236"/>
    </source>
</evidence>
<protein>
    <submittedName>
        <fullName evidence="2">Uncharacterized protein</fullName>
    </submittedName>
</protein>
<feature type="region of interest" description="Disordered" evidence="1">
    <location>
        <begin position="91"/>
        <end position="129"/>
    </location>
</feature>
<dbReference type="EMBL" id="JAHLFO010000003">
    <property type="protein sequence ID" value="MBU3812950.1"/>
    <property type="molecule type" value="Genomic_DNA"/>
</dbReference>
<gene>
    <name evidence="2" type="ORF">H9791_00370</name>
</gene>
<dbReference type="AlphaFoldDB" id="A0A9E2KF27"/>